<dbReference type="InterPro" id="IPR008136">
    <property type="entry name" value="CinA_C"/>
</dbReference>
<evidence type="ECO:0000313" key="3">
    <source>
        <dbReference type="EMBL" id="REG15401.1"/>
    </source>
</evidence>
<evidence type="ECO:0000313" key="4">
    <source>
        <dbReference type="Proteomes" id="UP000035579"/>
    </source>
</evidence>
<accession>A0AAC8TKK1</accession>
<dbReference type="EMBL" id="CP011509">
    <property type="protein sequence ID" value="AKJ08311.1"/>
    <property type="molecule type" value="Genomic_DNA"/>
</dbReference>
<dbReference type="KEGG" id="age:AA314_09937"/>
<dbReference type="NCBIfam" id="TIGR00199">
    <property type="entry name" value="PncC_domain"/>
    <property type="match status" value="1"/>
</dbReference>
<evidence type="ECO:0000313" key="5">
    <source>
        <dbReference type="Proteomes" id="UP000256345"/>
    </source>
</evidence>
<dbReference type="RefSeq" id="WP_047861104.1">
    <property type="nucleotide sequence ID" value="NZ_CP011509.1"/>
</dbReference>
<name>A0AAC8TKK1_9BACT</name>
<reference evidence="2 4" key="1">
    <citation type="submission" date="2015-05" db="EMBL/GenBank/DDBJ databases">
        <title>Genome assembly of Archangium gephyra DSM 2261.</title>
        <authorList>
            <person name="Sharma G."/>
            <person name="Subramanian S."/>
        </authorList>
    </citation>
    <scope>NUCLEOTIDE SEQUENCE [LARGE SCALE GENOMIC DNA]</scope>
    <source>
        <strain evidence="2 4">DSM 2261</strain>
    </source>
</reference>
<evidence type="ECO:0000259" key="1">
    <source>
        <dbReference type="Pfam" id="PF02464"/>
    </source>
</evidence>
<evidence type="ECO:0000313" key="2">
    <source>
        <dbReference type="EMBL" id="AKJ08311.1"/>
    </source>
</evidence>
<gene>
    <name evidence="2" type="ORF">AA314_09937</name>
    <name evidence="3" type="ORF">ATI61_12527</name>
</gene>
<dbReference type="Proteomes" id="UP000256345">
    <property type="component" value="Unassembled WGS sequence"/>
</dbReference>
<proteinExistence type="predicted"/>
<dbReference type="Pfam" id="PF02464">
    <property type="entry name" value="CinA"/>
    <property type="match status" value="1"/>
</dbReference>
<dbReference type="InterPro" id="IPR036653">
    <property type="entry name" value="CinA-like_C"/>
</dbReference>
<dbReference type="AlphaFoldDB" id="A0AAC8TKK1"/>
<keyword evidence="5" id="KW-1185">Reference proteome</keyword>
<reference evidence="3 5" key="2">
    <citation type="submission" date="2018-08" db="EMBL/GenBank/DDBJ databases">
        <title>Genomic Encyclopedia of Archaeal and Bacterial Type Strains, Phase II (KMG-II): from individual species to whole genera.</title>
        <authorList>
            <person name="Goeker M."/>
        </authorList>
    </citation>
    <scope>NUCLEOTIDE SEQUENCE [LARGE SCALE GENOMIC DNA]</scope>
    <source>
        <strain evidence="3 5">DSM 2261</strain>
    </source>
</reference>
<dbReference type="Proteomes" id="UP000035579">
    <property type="component" value="Chromosome"/>
</dbReference>
<organism evidence="2 4">
    <name type="scientific">Archangium gephyra</name>
    <dbReference type="NCBI Taxonomy" id="48"/>
    <lineage>
        <taxon>Bacteria</taxon>
        <taxon>Pseudomonadati</taxon>
        <taxon>Myxococcota</taxon>
        <taxon>Myxococcia</taxon>
        <taxon>Myxococcales</taxon>
        <taxon>Cystobacterineae</taxon>
        <taxon>Archangiaceae</taxon>
        <taxon>Archangium</taxon>
    </lineage>
</organism>
<sequence length="164" mass="17142">MEASLLEERARRVLEACRRSGERLALVEASTGGLVCASLTDLAGASAVVERGFVPYSNEAKTEQLGVPVELMVAHGAVSEQVALALALGALARSQATLALAETGIAGPSGGSEAKPVGLVYLAVTRRDGTHVTERHVFTGDRKAIRRAAAARGLELVLTVLERR</sequence>
<dbReference type="SUPFAM" id="SSF142433">
    <property type="entry name" value="CinA-like"/>
    <property type="match status" value="1"/>
</dbReference>
<dbReference type="EMBL" id="QUMU01000025">
    <property type="protein sequence ID" value="REG15401.1"/>
    <property type="molecule type" value="Genomic_DNA"/>
</dbReference>
<feature type="domain" description="CinA C-terminal" evidence="1">
    <location>
        <begin position="9"/>
        <end position="160"/>
    </location>
</feature>
<protein>
    <submittedName>
        <fullName evidence="3">Nicotinamide-nucleotide amidase</fullName>
    </submittedName>
</protein>
<dbReference type="Gene3D" id="3.90.950.20">
    <property type="entry name" value="CinA-like"/>
    <property type="match status" value="1"/>
</dbReference>